<dbReference type="InterPro" id="IPR016130">
    <property type="entry name" value="Tyr_Pase_AS"/>
</dbReference>
<dbReference type="Proteomes" id="UP001217754">
    <property type="component" value="Chromosome 1"/>
</dbReference>
<dbReference type="RefSeq" id="XP_060119971.1">
    <property type="nucleotide sequence ID" value="XM_060263988.1"/>
</dbReference>
<dbReference type="EMBL" id="CP119958">
    <property type="protein sequence ID" value="WFD37074.1"/>
    <property type="molecule type" value="Genomic_DNA"/>
</dbReference>
<dbReference type="CDD" id="cd00047">
    <property type="entry name" value="PTPc"/>
    <property type="match status" value="1"/>
</dbReference>
<dbReference type="PANTHER" id="PTHR19134">
    <property type="entry name" value="RECEPTOR-TYPE TYROSINE-PROTEIN PHOSPHATASE"/>
    <property type="match status" value="1"/>
</dbReference>
<evidence type="ECO:0000313" key="4">
    <source>
        <dbReference type="EMBL" id="WFD37074.1"/>
    </source>
</evidence>
<reference evidence="4" key="1">
    <citation type="submission" date="2023-03" db="EMBL/GenBank/DDBJ databases">
        <title>Mating type loci evolution in Malassezia.</title>
        <authorList>
            <person name="Coelho M.A."/>
        </authorList>
    </citation>
    <scope>NUCLEOTIDE SEQUENCE</scope>
    <source>
        <strain evidence="4">CBS 9431</strain>
    </source>
</reference>
<proteinExistence type="inferred from homology"/>
<dbReference type="Pfam" id="PF00102">
    <property type="entry name" value="Y_phosphatase"/>
    <property type="match status" value="1"/>
</dbReference>
<keyword evidence="5" id="KW-1185">Reference proteome</keyword>
<protein>
    <submittedName>
        <fullName evidence="4">Protein-tyrosine-phosphatase</fullName>
        <ecNumber evidence="4">3.1.3.48</ecNumber>
    </submittedName>
</protein>
<sequence>MSEARPWPQRAAEVLAVLNHVDWTRGDTSEHSFASALRNASANRYTNVLPYDHALLPDPYVNASRIPPLPESSAGAASCIASQAPTPSTFGAFYHHLCAERVGVLLNLTPLVERDMIKSHQYWPSSTSSPIEEGEWVVRMLGEEPSETRGLILRRLQLTHGEASHELTLLHYTGWQDHGALPTPQLMGLLTAVEQARLGAEAAPLWVHCSAGIGRSGTLIGAFLAQQLPAAQRTAVPSMDLAAYITRHMRHFRAGMVQTPGQLVTLASAIELAAQASQS</sequence>
<dbReference type="PROSITE" id="PS00383">
    <property type="entry name" value="TYR_PHOSPHATASE_1"/>
    <property type="match status" value="1"/>
</dbReference>
<dbReference type="PRINTS" id="PR00700">
    <property type="entry name" value="PRTYPHPHTASE"/>
</dbReference>
<dbReference type="InterPro" id="IPR029021">
    <property type="entry name" value="Prot-tyrosine_phosphatase-like"/>
</dbReference>
<dbReference type="PROSITE" id="PS50055">
    <property type="entry name" value="TYR_PHOSPHATASE_PTP"/>
    <property type="match status" value="1"/>
</dbReference>
<accession>A0AAF0EXN4</accession>
<dbReference type="PROSITE" id="PS50056">
    <property type="entry name" value="TYR_PHOSPHATASE_2"/>
    <property type="match status" value="1"/>
</dbReference>
<gene>
    <name evidence="4" type="primary">PTP1</name>
    <name evidence="4" type="ORF">MJAP1_000015</name>
</gene>
<dbReference type="Gene3D" id="3.90.190.10">
    <property type="entry name" value="Protein tyrosine phosphatase superfamily"/>
    <property type="match status" value="1"/>
</dbReference>
<dbReference type="PANTHER" id="PTHR19134:SF449">
    <property type="entry name" value="TYROSINE-PROTEIN PHOSPHATASE 1"/>
    <property type="match status" value="1"/>
</dbReference>
<dbReference type="InterPro" id="IPR003595">
    <property type="entry name" value="Tyr_Pase_cat"/>
</dbReference>
<feature type="domain" description="Tyrosine-protein phosphatase" evidence="2">
    <location>
        <begin position="39"/>
        <end position="273"/>
    </location>
</feature>
<dbReference type="GeneID" id="85223664"/>
<organism evidence="4 5">
    <name type="scientific">Malassezia japonica</name>
    <dbReference type="NCBI Taxonomy" id="223818"/>
    <lineage>
        <taxon>Eukaryota</taxon>
        <taxon>Fungi</taxon>
        <taxon>Dikarya</taxon>
        <taxon>Basidiomycota</taxon>
        <taxon>Ustilaginomycotina</taxon>
        <taxon>Malasseziomycetes</taxon>
        <taxon>Malasseziales</taxon>
        <taxon>Malasseziaceae</taxon>
        <taxon>Malassezia</taxon>
    </lineage>
</organism>
<evidence type="ECO:0000259" key="3">
    <source>
        <dbReference type="PROSITE" id="PS50056"/>
    </source>
</evidence>
<dbReference type="EC" id="3.1.3.48" evidence="4"/>
<dbReference type="AlphaFoldDB" id="A0AAF0EXN4"/>
<evidence type="ECO:0000256" key="1">
    <source>
        <dbReference type="ARBA" id="ARBA00009649"/>
    </source>
</evidence>
<dbReference type="GO" id="GO:0004725">
    <property type="term" value="F:protein tyrosine phosphatase activity"/>
    <property type="evidence" value="ECO:0007669"/>
    <property type="project" value="UniProtKB-EC"/>
</dbReference>
<dbReference type="SMART" id="SM00194">
    <property type="entry name" value="PTPc"/>
    <property type="match status" value="1"/>
</dbReference>
<keyword evidence="4" id="KW-0378">Hydrolase</keyword>
<dbReference type="SMART" id="SM00404">
    <property type="entry name" value="PTPc_motif"/>
    <property type="match status" value="1"/>
</dbReference>
<name>A0AAF0EXN4_9BASI</name>
<dbReference type="InterPro" id="IPR050348">
    <property type="entry name" value="Protein-Tyr_Phosphatase"/>
</dbReference>
<feature type="domain" description="Tyrosine specific protein phosphatases" evidence="3">
    <location>
        <begin position="184"/>
        <end position="264"/>
    </location>
</feature>
<evidence type="ECO:0000313" key="5">
    <source>
        <dbReference type="Proteomes" id="UP001217754"/>
    </source>
</evidence>
<dbReference type="InterPro" id="IPR000242">
    <property type="entry name" value="PTP_cat"/>
</dbReference>
<dbReference type="SUPFAM" id="SSF52799">
    <property type="entry name" value="(Phosphotyrosine protein) phosphatases II"/>
    <property type="match status" value="1"/>
</dbReference>
<comment type="similarity">
    <text evidence="1">Belongs to the protein-tyrosine phosphatase family. Non-receptor class subfamily.</text>
</comment>
<evidence type="ECO:0000259" key="2">
    <source>
        <dbReference type="PROSITE" id="PS50055"/>
    </source>
</evidence>
<dbReference type="InterPro" id="IPR000387">
    <property type="entry name" value="Tyr_Pase_dom"/>
</dbReference>